<evidence type="ECO:0000256" key="2">
    <source>
        <dbReference type="ARBA" id="ARBA00022748"/>
    </source>
</evidence>
<keyword evidence="8" id="KW-1185">Reference proteome</keyword>
<dbReference type="InterPro" id="IPR019734">
    <property type="entry name" value="TPR_rpt"/>
</dbReference>
<evidence type="ECO:0000256" key="3">
    <source>
        <dbReference type="ARBA" id="ARBA00023157"/>
    </source>
</evidence>
<comment type="subcellular location">
    <subcellularLocation>
        <location evidence="1">Cell envelope</location>
    </subcellularLocation>
</comment>
<evidence type="ECO:0000256" key="1">
    <source>
        <dbReference type="ARBA" id="ARBA00004196"/>
    </source>
</evidence>
<dbReference type="GO" id="GO:0017004">
    <property type="term" value="P:cytochrome complex assembly"/>
    <property type="evidence" value="ECO:0007669"/>
    <property type="project" value="UniProtKB-KW"/>
</dbReference>
<dbReference type="InterPro" id="IPR013766">
    <property type="entry name" value="Thioredoxin_domain"/>
</dbReference>
<reference evidence="7 8" key="1">
    <citation type="submission" date="2019-08" db="EMBL/GenBank/DDBJ databases">
        <title>100 year-old enigma solved: identification of Planctomyces bekefii, the type genus and species of the phylum Planctomycetes.</title>
        <authorList>
            <person name="Svetlana D.N."/>
            <person name="Overmann J."/>
        </authorList>
    </citation>
    <scope>NUCLEOTIDE SEQUENCE [LARGE SCALE GENOMIC DNA]</scope>
    <source>
        <strain evidence="7">Phe10_nw2017</strain>
    </source>
</reference>
<gene>
    <name evidence="7" type="primary">fixW</name>
    <name evidence="7" type="ORF">E3A20_01000</name>
</gene>
<keyword evidence="3" id="KW-1015">Disulfide bond</keyword>
<dbReference type="CDD" id="cd02966">
    <property type="entry name" value="TlpA_like_family"/>
    <property type="match status" value="1"/>
</dbReference>
<dbReference type="PANTHER" id="PTHR42852:SF6">
    <property type="entry name" value="THIOL:DISULFIDE INTERCHANGE PROTEIN DSBE"/>
    <property type="match status" value="1"/>
</dbReference>
<evidence type="ECO:0000256" key="5">
    <source>
        <dbReference type="PROSITE-ProRule" id="PRU00339"/>
    </source>
</evidence>
<evidence type="ECO:0000259" key="6">
    <source>
        <dbReference type="PROSITE" id="PS51352"/>
    </source>
</evidence>
<dbReference type="EMBL" id="SRHE01000007">
    <property type="protein sequence ID" value="TWW12573.1"/>
    <property type="molecule type" value="Genomic_DNA"/>
</dbReference>
<dbReference type="Pfam" id="PF08534">
    <property type="entry name" value="Redoxin"/>
    <property type="match status" value="1"/>
</dbReference>
<dbReference type="InterPro" id="IPR013740">
    <property type="entry name" value="Redoxin"/>
</dbReference>
<keyword evidence="4" id="KW-0676">Redox-active center</keyword>
<dbReference type="SUPFAM" id="SSF52833">
    <property type="entry name" value="Thioredoxin-like"/>
    <property type="match status" value="1"/>
</dbReference>
<dbReference type="GO" id="GO:0016491">
    <property type="term" value="F:oxidoreductase activity"/>
    <property type="evidence" value="ECO:0007669"/>
    <property type="project" value="InterPro"/>
</dbReference>
<dbReference type="Gene3D" id="3.40.30.10">
    <property type="entry name" value="Glutaredoxin"/>
    <property type="match status" value="1"/>
</dbReference>
<comment type="caution">
    <text evidence="7">The sequence shown here is derived from an EMBL/GenBank/DDBJ whole genome shotgun (WGS) entry which is preliminary data.</text>
</comment>
<dbReference type="PROSITE" id="PS50005">
    <property type="entry name" value="TPR"/>
    <property type="match status" value="1"/>
</dbReference>
<organism evidence="7 8">
    <name type="scientific">Planctomyces bekefii</name>
    <dbReference type="NCBI Taxonomy" id="1653850"/>
    <lineage>
        <taxon>Bacteria</taxon>
        <taxon>Pseudomonadati</taxon>
        <taxon>Planctomycetota</taxon>
        <taxon>Planctomycetia</taxon>
        <taxon>Planctomycetales</taxon>
        <taxon>Planctomycetaceae</taxon>
        <taxon>Planctomyces</taxon>
    </lineage>
</organism>
<sequence length="403" mass="43563">MDSGVLTMLTSAAFVVDILRRAGGRVAVSGVLLLAGCGESPAPQISGGPPQEMAPLTITEGDGPGERQNSLSVNFNAQEQRRHALEPGDAAPALSISRWMQGEALELRAGDTVHVVEFWATWCGPCLMSMPHLAELQTRYGDKVKFVGVTDEEPELVEKFLQKPAQGGQQTWGQLLTYRIAVDDAGKTSSAWLQAAGQDVIPCAFIVGRQGKVEWIGHPLAIDRPLQQVVDGTWDIAKGKREEELRQAANEAISNGNFRRLLAVAEQMDPEDVEAASLRMLALFQLKRAAEGNEVAAQLLQKLQNDADGLNSVAWTLVAEVPEGLADLQLARKAAERAVELDGGRDANSLDTLARVHFRLGDVNRAQELQRQALELADESRKAGFEGVLREYESAAGGKSSEK</sequence>
<dbReference type="Proteomes" id="UP000321083">
    <property type="component" value="Unassembled WGS sequence"/>
</dbReference>
<feature type="domain" description="Thioredoxin" evidence="6">
    <location>
        <begin position="85"/>
        <end position="239"/>
    </location>
</feature>
<dbReference type="PROSITE" id="PS00194">
    <property type="entry name" value="THIOREDOXIN_1"/>
    <property type="match status" value="1"/>
</dbReference>
<dbReference type="AlphaFoldDB" id="A0A5C6MC34"/>
<proteinExistence type="predicted"/>
<feature type="repeat" description="TPR" evidence="5">
    <location>
        <begin position="347"/>
        <end position="380"/>
    </location>
</feature>
<accession>A0A5C6MC34</accession>
<evidence type="ECO:0000313" key="8">
    <source>
        <dbReference type="Proteomes" id="UP000321083"/>
    </source>
</evidence>
<dbReference type="SUPFAM" id="SSF48452">
    <property type="entry name" value="TPR-like"/>
    <property type="match status" value="1"/>
</dbReference>
<keyword evidence="2" id="KW-0201">Cytochrome c-type biogenesis</keyword>
<reference evidence="7 8" key="2">
    <citation type="submission" date="2019-08" db="EMBL/GenBank/DDBJ databases">
        <authorList>
            <person name="Henke P."/>
        </authorList>
    </citation>
    <scope>NUCLEOTIDE SEQUENCE [LARGE SCALE GENOMIC DNA]</scope>
    <source>
        <strain evidence="7">Phe10_nw2017</strain>
    </source>
</reference>
<dbReference type="InterPro" id="IPR011990">
    <property type="entry name" value="TPR-like_helical_dom_sf"/>
</dbReference>
<dbReference type="InterPro" id="IPR050553">
    <property type="entry name" value="Thioredoxin_ResA/DsbE_sf"/>
</dbReference>
<name>A0A5C6MC34_9PLAN</name>
<dbReference type="GO" id="GO:0030313">
    <property type="term" value="C:cell envelope"/>
    <property type="evidence" value="ECO:0007669"/>
    <property type="project" value="UniProtKB-SubCell"/>
</dbReference>
<dbReference type="InterPro" id="IPR017937">
    <property type="entry name" value="Thioredoxin_CS"/>
</dbReference>
<dbReference type="InterPro" id="IPR036249">
    <property type="entry name" value="Thioredoxin-like_sf"/>
</dbReference>
<evidence type="ECO:0000313" key="7">
    <source>
        <dbReference type="EMBL" id="TWW12573.1"/>
    </source>
</evidence>
<evidence type="ECO:0000256" key="4">
    <source>
        <dbReference type="ARBA" id="ARBA00023284"/>
    </source>
</evidence>
<keyword evidence="5" id="KW-0802">TPR repeat</keyword>
<dbReference type="GO" id="GO:0006950">
    <property type="term" value="P:response to stress"/>
    <property type="evidence" value="ECO:0007669"/>
    <property type="project" value="UniProtKB-ARBA"/>
</dbReference>
<protein>
    <submittedName>
        <fullName evidence="7">Redoxin domain protein</fullName>
    </submittedName>
</protein>
<dbReference type="PROSITE" id="PS51352">
    <property type="entry name" value="THIOREDOXIN_2"/>
    <property type="match status" value="1"/>
</dbReference>
<dbReference type="PANTHER" id="PTHR42852">
    <property type="entry name" value="THIOL:DISULFIDE INTERCHANGE PROTEIN DSBE"/>
    <property type="match status" value="1"/>
</dbReference>
<dbReference type="Gene3D" id="1.25.40.10">
    <property type="entry name" value="Tetratricopeptide repeat domain"/>
    <property type="match status" value="1"/>
</dbReference>